<dbReference type="SMART" id="SM00823">
    <property type="entry name" value="PKS_PP"/>
    <property type="match status" value="1"/>
</dbReference>
<dbReference type="Pfam" id="PF00550">
    <property type="entry name" value="PP-binding"/>
    <property type="match status" value="1"/>
</dbReference>
<dbReference type="OrthoDB" id="3537906at2"/>
<dbReference type="AlphaFoldDB" id="A0A1H1GC11"/>
<dbReference type="PROSITE" id="PS50075">
    <property type="entry name" value="CARRIER"/>
    <property type="match status" value="1"/>
</dbReference>
<evidence type="ECO:0000313" key="5">
    <source>
        <dbReference type="Proteomes" id="UP000183053"/>
    </source>
</evidence>
<proteinExistence type="predicted"/>
<evidence type="ECO:0000313" key="4">
    <source>
        <dbReference type="EMBL" id="SDR10468.1"/>
    </source>
</evidence>
<accession>A0A1H1GC11</accession>
<dbReference type="InterPro" id="IPR036736">
    <property type="entry name" value="ACP-like_sf"/>
</dbReference>
<dbReference type="SUPFAM" id="SSF47336">
    <property type="entry name" value="ACP-like"/>
    <property type="match status" value="1"/>
</dbReference>
<organism evidence="4 5">
    <name type="scientific">Tsukamurella pulmonis</name>
    <dbReference type="NCBI Taxonomy" id="47312"/>
    <lineage>
        <taxon>Bacteria</taxon>
        <taxon>Bacillati</taxon>
        <taxon>Actinomycetota</taxon>
        <taxon>Actinomycetes</taxon>
        <taxon>Mycobacteriales</taxon>
        <taxon>Tsukamurellaceae</taxon>
        <taxon>Tsukamurella</taxon>
    </lineage>
</organism>
<dbReference type="InterPro" id="IPR009081">
    <property type="entry name" value="PP-bd_ACP"/>
</dbReference>
<dbReference type="GO" id="GO:0031177">
    <property type="term" value="F:phosphopantetheine binding"/>
    <property type="evidence" value="ECO:0007669"/>
    <property type="project" value="InterPro"/>
</dbReference>
<dbReference type="EMBL" id="FNLF01000002">
    <property type="protein sequence ID" value="SDR10468.1"/>
    <property type="molecule type" value="Genomic_DNA"/>
</dbReference>
<keyword evidence="2" id="KW-0597">Phosphoprotein</keyword>
<evidence type="ECO:0000256" key="1">
    <source>
        <dbReference type="ARBA" id="ARBA00022450"/>
    </source>
</evidence>
<evidence type="ECO:0000259" key="3">
    <source>
        <dbReference type="PROSITE" id="PS50075"/>
    </source>
</evidence>
<dbReference type="Gene3D" id="1.10.1200.10">
    <property type="entry name" value="ACP-like"/>
    <property type="match status" value="1"/>
</dbReference>
<feature type="domain" description="Carrier" evidence="3">
    <location>
        <begin position="1"/>
        <end position="79"/>
    </location>
</feature>
<keyword evidence="5" id="KW-1185">Reference proteome</keyword>
<dbReference type="STRING" id="47312.SAMN04489765_3229"/>
<dbReference type="InterPro" id="IPR020806">
    <property type="entry name" value="PKS_PP-bd"/>
</dbReference>
<protein>
    <submittedName>
        <fullName evidence="4">Act minimal PKS acyl carrier protein</fullName>
    </submittedName>
</protein>
<name>A0A1H1GC11_9ACTN</name>
<dbReference type="Proteomes" id="UP000183053">
    <property type="component" value="Unassembled WGS sequence"/>
</dbReference>
<sequence>MLNSDDLRKAMIASAGEDESVVLDGEFEKTEFADLGFDSLALMETSSQLKREHGIVIPDETLWDFTTPEELLRWVNDNTAP</sequence>
<dbReference type="InterPro" id="IPR006162">
    <property type="entry name" value="Ppantetheine_attach_site"/>
</dbReference>
<keyword evidence="1" id="KW-0596">Phosphopantetheine</keyword>
<gene>
    <name evidence="4" type="ORF">SAMN04489765_3229</name>
</gene>
<evidence type="ECO:0000256" key="2">
    <source>
        <dbReference type="ARBA" id="ARBA00022553"/>
    </source>
</evidence>
<reference evidence="5" key="1">
    <citation type="submission" date="2016-10" db="EMBL/GenBank/DDBJ databases">
        <authorList>
            <person name="Varghese N."/>
            <person name="Submissions S."/>
        </authorList>
    </citation>
    <scope>NUCLEOTIDE SEQUENCE [LARGE SCALE GENOMIC DNA]</scope>
    <source>
        <strain evidence="5">DSM 44142</strain>
    </source>
</reference>
<dbReference type="RefSeq" id="WP_068568411.1">
    <property type="nucleotide sequence ID" value="NZ_FNLF01000002.1"/>
</dbReference>
<dbReference type="PROSITE" id="PS00012">
    <property type="entry name" value="PHOSPHOPANTETHEINE"/>
    <property type="match status" value="1"/>
</dbReference>